<name>E4Z122_OIKDI</name>
<dbReference type="EMBL" id="FN656422">
    <property type="protein sequence ID" value="CBY41400.1"/>
    <property type="molecule type" value="Genomic_DNA"/>
</dbReference>
<dbReference type="Proteomes" id="UP000011014">
    <property type="component" value="Unassembled WGS sequence"/>
</dbReference>
<reference evidence="1" key="1">
    <citation type="journal article" date="2010" name="Science">
        <title>Plasticity of animal genome architecture unmasked by rapid evolution of a pelagic tunicate.</title>
        <authorList>
            <person name="Denoeud F."/>
            <person name="Henriet S."/>
            <person name="Mungpakdee S."/>
            <person name="Aury J.M."/>
            <person name="Da Silva C."/>
            <person name="Brinkmann H."/>
            <person name="Mikhaleva J."/>
            <person name="Olsen L.C."/>
            <person name="Jubin C."/>
            <person name="Canestro C."/>
            <person name="Bouquet J.M."/>
            <person name="Danks G."/>
            <person name="Poulain J."/>
            <person name="Campsteijn C."/>
            <person name="Adamski M."/>
            <person name="Cross I."/>
            <person name="Yadetie F."/>
            <person name="Muffato M."/>
            <person name="Louis A."/>
            <person name="Butcher S."/>
            <person name="Tsagkogeorga G."/>
            <person name="Konrad A."/>
            <person name="Singh S."/>
            <person name="Jensen M.F."/>
            <person name="Cong E.H."/>
            <person name="Eikeseth-Otteraa H."/>
            <person name="Noel B."/>
            <person name="Anthouard V."/>
            <person name="Porcel B.M."/>
            <person name="Kachouri-Lafond R."/>
            <person name="Nishino A."/>
            <person name="Ugolini M."/>
            <person name="Chourrout P."/>
            <person name="Nishida H."/>
            <person name="Aasland R."/>
            <person name="Huzurbazar S."/>
            <person name="Westhof E."/>
            <person name="Delsuc F."/>
            <person name="Lehrach H."/>
            <person name="Reinhardt R."/>
            <person name="Weissenbach J."/>
            <person name="Roy S.W."/>
            <person name="Artiguenave F."/>
            <person name="Postlethwait J.H."/>
            <person name="Manak J.R."/>
            <person name="Thompson E.M."/>
            <person name="Jaillon O."/>
            <person name="Du Pasquier L."/>
            <person name="Boudinot P."/>
            <person name="Liberles D.A."/>
            <person name="Volff J.N."/>
            <person name="Philippe H."/>
            <person name="Lenhard B."/>
            <person name="Roest Crollius H."/>
            <person name="Wincker P."/>
            <person name="Chourrout D."/>
        </authorList>
    </citation>
    <scope>NUCLEOTIDE SEQUENCE [LARGE SCALE GENOMIC DNA]</scope>
</reference>
<dbReference type="AlphaFoldDB" id="E4Z122"/>
<protein>
    <submittedName>
        <fullName evidence="1">Uncharacterized protein</fullName>
    </submittedName>
</protein>
<organism evidence="1">
    <name type="scientific">Oikopleura dioica</name>
    <name type="common">Tunicate</name>
    <dbReference type="NCBI Taxonomy" id="34765"/>
    <lineage>
        <taxon>Eukaryota</taxon>
        <taxon>Metazoa</taxon>
        <taxon>Chordata</taxon>
        <taxon>Tunicata</taxon>
        <taxon>Appendicularia</taxon>
        <taxon>Copelata</taxon>
        <taxon>Oikopleuridae</taxon>
        <taxon>Oikopleura</taxon>
    </lineage>
</organism>
<accession>E4Z122</accession>
<proteinExistence type="predicted"/>
<evidence type="ECO:0000313" key="1">
    <source>
        <dbReference type="EMBL" id="CBY41400.1"/>
    </source>
</evidence>
<sequence length="197" mass="21967">MEAATSRFHAPKETSVYELAELQAAFLEAIFNTLGCEAVLLHKICRFSLSEYENMSLLEQSTKMVPASSGIFIEFRELSSMLWTVFEEQPKAKDTLVISLKEGLIATSKAAANLVFGNLLNAIRKPETVQREPLTTLVTDVSRGLIALFGANSGGALRLKNWLEQASSQTDEVFTRETAIRELREFFPMQLEIDTTV</sequence>
<gene>
    <name evidence="1" type="ORF">GSOID_T00023469001</name>
</gene>